<feature type="domain" description="HD-CE" evidence="1">
    <location>
        <begin position="30"/>
        <end position="263"/>
    </location>
</feature>
<comment type="caution">
    <text evidence="2">The sequence shown here is derived from an EMBL/GenBank/DDBJ whole genome shotgun (WGS) entry which is preliminary data.</text>
</comment>
<evidence type="ECO:0000313" key="3">
    <source>
        <dbReference type="Proteomes" id="UP000278149"/>
    </source>
</evidence>
<dbReference type="Pfam" id="PF24391">
    <property type="entry name" value="HD-CE"/>
    <property type="match status" value="1"/>
</dbReference>
<accession>A0A3R9QQI0</accession>
<gene>
    <name evidence="2" type="ORF">D9Q81_06360</name>
</gene>
<protein>
    <recommendedName>
        <fullName evidence="1">HD-CE domain-containing protein</fullName>
    </recommendedName>
</protein>
<dbReference type="Gene3D" id="1.10.3210.10">
    <property type="entry name" value="Hypothetical protein af1432"/>
    <property type="match status" value="1"/>
</dbReference>
<dbReference type="RefSeq" id="WP_125742049.1">
    <property type="nucleotide sequence ID" value="NZ_RCOR01000031.1"/>
</dbReference>
<sequence length="403" mass="46089">MPVRGTPWDEICGLCTELGDFALGFQRMLFPYFVLHDHIHAKNVVCNARALSDIVGPFNEAEYAALVCASYLHDVGMALPPGMINKLSVHERYIGSDSPDFLNKLHKDFREYFEGGSFKLKNSSYPLSSRDADAVRKVHPWISGRYVESYLPDTIEELSLKFEQGFGQRFPRIISTMVRWHSKEVILKRNEHQLEGYKLDLGKLSAVLRLADAMDFSRGRTKFISDHLIEEVRDRSPSQLKHWIFKMAVKSVHIKHGVISVEINESISDLENECTALGVLLFEVAENLLKDLEAFTKYTGRDLGLVVRFEHSSDGEPLNVNRKMINECSNRIKGLNLQDEYSREIERRISEEYSGSRGHPTERVDFFDILAHALLEGDQNRLYNLLDRAKSVCPEIRLPLSIS</sequence>
<name>A0A3R9QQI0_9CREN</name>
<dbReference type="EMBL" id="RCOR01000031">
    <property type="protein sequence ID" value="RSN68332.1"/>
    <property type="molecule type" value="Genomic_DNA"/>
</dbReference>
<evidence type="ECO:0000313" key="2">
    <source>
        <dbReference type="EMBL" id="RSN68332.1"/>
    </source>
</evidence>
<reference evidence="2 3" key="1">
    <citation type="submission" date="2018-10" db="EMBL/GenBank/DDBJ databases">
        <title>Co-occurring genomic capacity for anaerobic methane metabolism and dissimilatory sulfite reduction discovered in the Korarchaeota.</title>
        <authorList>
            <person name="Mckay L.J."/>
            <person name="Dlakic M."/>
            <person name="Fields M.W."/>
            <person name="Delmont T.O."/>
            <person name="Eren A.M."/>
            <person name="Jay Z.J."/>
            <person name="Klingelsmith K.B."/>
            <person name="Rusch D.B."/>
            <person name="Inskeep W.P."/>
        </authorList>
    </citation>
    <scope>NUCLEOTIDE SEQUENCE [LARGE SCALE GENOMIC DNA]</scope>
    <source>
        <strain evidence="2 3">WS</strain>
    </source>
</reference>
<dbReference type="Proteomes" id="UP000278149">
    <property type="component" value="Unassembled WGS sequence"/>
</dbReference>
<evidence type="ECO:0000259" key="1">
    <source>
        <dbReference type="Pfam" id="PF24391"/>
    </source>
</evidence>
<proteinExistence type="predicted"/>
<dbReference type="SUPFAM" id="SSF109604">
    <property type="entry name" value="HD-domain/PDEase-like"/>
    <property type="match status" value="1"/>
</dbReference>
<organism evidence="2 3">
    <name type="scientific">Candidatus Korarchaeum cryptofilum</name>
    <dbReference type="NCBI Taxonomy" id="498846"/>
    <lineage>
        <taxon>Archaea</taxon>
        <taxon>Thermoproteota</taxon>
        <taxon>Candidatus Korarchaeia</taxon>
        <taxon>Candidatus Korarchaeales</taxon>
        <taxon>Candidatus Korarchaeaceae</taxon>
        <taxon>Candidatus Korarchaeum</taxon>
    </lineage>
</organism>
<dbReference type="InterPro" id="IPR056471">
    <property type="entry name" value="HD-CE"/>
</dbReference>
<dbReference type="AlphaFoldDB" id="A0A3R9QQI0"/>